<evidence type="ECO:0000259" key="1">
    <source>
        <dbReference type="Pfam" id="PF25794"/>
    </source>
</evidence>
<dbReference type="PANTHER" id="PTHR15600:SF42">
    <property type="entry name" value="SACSIN"/>
    <property type="match status" value="1"/>
</dbReference>
<feature type="non-terminal residue" evidence="2">
    <location>
        <position position="182"/>
    </location>
</feature>
<dbReference type="NCBIfam" id="NF047352">
    <property type="entry name" value="P_loop_sacsin"/>
    <property type="match status" value="1"/>
</dbReference>
<dbReference type="Pfam" id="PF25794">
    <property type="entry name" value="SACS"/>
    <property type="match status" value="1"/>
</dbReference>
<proteinExistence type="predicted"/>
<evidence type="ECO:0000313" key="2">
    <source>
        <dbReference type="EMBL" id="KIL57832.1"/>
    </source>
</evidence>
<dbReference type="OrthoDB" id="1262810at2759"/>
<protein>
    <recommendedName>
        <fullName evidence="1">Sacsin/Nov domain-containing protein</fullName>
    </recommendedName>
</protein>
<sequence length="182" mass="20763">SSFGETVSPVTAIQAVLYDYPLSAGILQELLQNSDDAGATKQVFLLDRDNPALVAYNDSEFREPDWQAIQSIHQSSKKADTSKIGKYGVGFRAFYRITDKPQILSGSFFAALDPLNSKSTRIEYDRFKTTEYCKHYNFFSNVFKRNCFSGTAIRLPLRSSRSDLSQRIIRYDELHQMISDYI</sequence>
<accession>A0A0C2W9E9</accession>
<dbReference type="STRING" id="946122.A0A0C2W9E9"/>
<reference evidence="2 3" key="1">
    <citation type="submission" date="2014-04" db="EMBL/GenBank/DDBJ databases">
        <title>Evolutionary Origins and Diversification of the Mycorrhizal Mutualists.</title>
        <authorList>
            <consortium name="DOE Joint Genome Institute"/>
            <consortium name="Mycorrhizal Genomics Consortium"/>
            <person name="Kohler A."/>
            <person name="Kuo A."/>
            <person name="Nagy L.G."/>
            <person name="Floudas D."/>
            <person name="Copeland A."/>
            <person name="Barry K.W."/>
            <person name="Cichocki N."/>
            <person name="Veneault-Fourrey C."/>
            <person name="LaButti K."/>
            <person name="Lindquist E.A."/>
            <person name="Lipzen A."/>
            <person name="Lundell T."/>
            <person name="Morin E."/>
            <person name="Murat C."/>
            <person name="Riley R."/>
            <person name="Ohm R."/>
            <person name="Sun H."/>
            <person name="Tunlid A."/>
            <person name="Henrissat B."/>
            <person name="Grigoriev I.V."/>
            <person name="Hibbett D.S."/>
            <person name="Martin F."/>
        </authorList>
    </citation>
    <scope>NUCLEOTIDE SEQUENCE [LARGE SCALE GENOMIC DNA]</scope>
    <source>
        <strain evidence="2 3">Koide BX008</strain>
    </source>
</reference>
<name>A0A0C2W9E9_AMAMK</name>
<organism evidence="2 3">
    <name type="scientific">Amanita muscaria (strain Koide BX008)</name>
    <dbReference type="NCBI Taxonomy" id="946122"/>
    <lineage>
        <taxon>Eukaryota</taxon>
        <taxon>Fungi</taxon>
        <taxon>Dikarya</taxon>
        <taxon>Basidiomycota</taxon>
        <taxon>Agaricomycotina</taxon>
        <taxon>Agaricomycetes</taxon>
        <taxon>Agaricomycetidae</taxon>
        <taxon>Agaricales</taxon>
        <taxon>Pluteineae</taxon>
        <taxon>Amanitaceae</taxon>
        <taxon>Amanita</taxon>
    </lineage>
</organism>
<dbReference type="EMBL" id="KN818356">
    <property type="protein sequence ID" value="KIL57832.1"/>
    <property type="molecule type" value="Genomic_DNA"/>
</dbReference>
<dbReference type="PANTHER" id="PTHR15600">
    <property type="entry name" value="SACSIN"/>
    <property type="match status" value="1"/>
</dbReference>
<dbReference type="InterPro" id="IPR052972">
    <property type="entry name" value="Sacsin_chaperone_reg"/>
</dbReference>
<dbReference type="InParanoid" id="A0A0C2W9E9"/>
<keyword evidence="3" id="KW-1185">Reference proteome</keyword>
<dbReference type="GO" id="GO:0030544">
    <property type="term" value="F:Hsp70 protein binding"/>
    <property type="evidence" value="ECO:0007669"/>
    <property type="project" value="TreeGrafter"/>
</dbReference>
<dbReference type="Proteomes" id="UP000054549">
    <property type="component" value="Unassembled WGS sequence"/>
</dbReference>
<dbReference type="HOGENOM" id="CLU_080878_0_0_1"/>
<dbReference type="AlphaFoldDB" id="A0A0C2W9E9"/>
<dbReference type="InterPro" id="IPR036890">
    <property type="entry name" value="HATPase_C_sf"/>
</dbReference>
<evidence type="ECO:0000313" key="3">
    <source>
        <dbReference type="Proteomes" id="UP000054549"/>
    </source>
</evidence>
<feature type="non-terminal residue" evidence="2">
    <location>
        <position position="1"/>
    </location>
</feature>
<dbReference type="InterPro" id="IPR058210">
    <property type="entry name" value="SACS/Nov_dom"/>
</dbReference>
<feature type="domain" description="Sacsin/Nov" evidence="1">
    <location>
        <begin position="11"/>
        <end position="180"/>
    </location>
</feature>
<dbReference type="Gene3D" id="3.30.565.10">
    <property type="entry name" value="Histidine kinase-like ATPase, C-terminal domain"/>
    <property type="match status" value="1"/>
</dbReference>
<dbReference type="SUPFAM" id="SSF55874">
    <property type="entry name" value="ATPase domain of HSP90 chaperone/DNA topoisomerase II/histidine kinase"/>
    <property type="match status" value="1"/>
</dbReference>
<gene>
    <name evidence="2" type="ORF">M378DRAFT_62212</name>
</gene>